<dbReference type="Gene3D" id="1.25.40.80">
    <property type="match status" value="1"/>
</dbReference>
<protein>
    <submittedName>
        <fullName evidence="8">Deoxyribodipyrimidine photo-lyase</fullName>
        <ecNumber evidence="8">4.1.99.3</ecNumber>
    </submittedName>
</protein>
<dbReference type="GO" id="GO:0003904">
    <property type="term" value="F:deoxyribodipyrimidine photo-lyase activity"/>
    <property type="evidence" value="ECO:0007669"/>
    <property type="project" value="UniProtKB-EC"/>
</dbReference>
<dbReference type="PANTHER" id="PTHR11455:SF9">
    <property type="entry name" value="CRYPTOCHROME CIRCADIAN CLOCK 5 ISOFORM X1"/>
    <property type="match status" value="1"/>
</dbReference>
<dbReference type="PROSITE" id="PS00394">
    <property type="entry name" value="DNA_PHOTOLYASES_1_1"/>
    <property type="match status" value="1"/>
</dbReference>
<dbReference type="RefSeq" id="WP_310069876.1">
    <property type="nucleotide sequence ID" value="NZ_JAVDVX010000002.1"/>
</dbReference>
<comment type="caution">
    <text evidence="8">The sequence shown here is derived from an EMBL/GenBank/DDBJ whole genome shotgun (WGS) entry which is preliminary data.</text>
</comment>
<dbReference type="Gene3D" id="1.10.579.10">
    <property type="entry name" value="DNA Cyclobutane Dipyrimidine Photolyase, subunit A, domain 3"/>
    <property type="match status" value="1"/>
</dbReference>
<dbReference type="InterPro" id="IPR014729">
    <property type="entry name" value="Rossmann-like_a/b/a_fold"/>
</dbReference>
<dbReference type="EC" id="4.1.99.3" evidence="8"/>
<dbReference type="InterPro" id="IPR006050">
    <property type="entry name" value="DNA_photolyase_N"/>
</dbReference>
<keyword evidence="5" id="KW-0274">FAD</keyword>
<sequence>MLALWWIKRDFRLDDNAALHAALTECGQVIPVFFLESDIYLAQDASAFHLHAQLTALADLQNSLRLRGAELLIVRCNLPLGFSLLRQHIHFTHIFSHEETGAAVTFKRDIAVKKWCDAESVIWQEVPQSGVVRALRSRDNRQQYIAERLFDSEPLPVPEVVPQPLLPSLTINQHDCYQIPQLQELAPQLLDERIQWSSVQVVNERRAKRTLDSFLSDRGIGYRGGISSPNKAFFYGSRLSPHIAWGTISLRRIFSRLHRRLTELEELLNAQPDNKLAQRWHKSLEGFSARLFWRDHFVQRLESASWMESRALNPAYEQLEYSRDAARLDAWIDGHTGFPLIDACMRCLQATGFLNFRMRAMLVNFACFGLHIHWRDLQYPLARLFTDYEPGIHFSQIQMQAAIVGINTIRVYSPLKQLMDQDPDCQFIKRWVPELRGFSAEQIACHESITLPGYPAPLVDAEHNIRIMKERISVIRKSDEGQESAQRVLVKHGSRMKQKRTKKIHKLDAKVPAAKQIDLFGV</sequence>
<keyword evidence="4" id="KW-0285">Flavoprotein</keyword>
<dbReference type="InterPro" id="IPR005101">
    <property type="entry name" value="Cryptochr/Photolyase_FAD-bd"/>
</dbReference>
<evidence type="ECO:0000256" key="6">
    <source>
        <dbReference type="ARBA" id="ARBA00022991"/>
    </source>
</evidence>
<evidence type="ECO:0000256" key="3">
    <source>
        <dbReference type="ARBA" id="ARBA00005862"/>
    </source>
</evidence>
<comment type="cofactor">
    <cofactor evidence="2">
        <name>FAD</name>
        <dbReference type="ChEBI" id="CHEBI:57692"/>
    </cofactor>
</comment>
<comment type="cofactor">
    <cofactor evidence="1">
        <name>(6R)-5,10-methylene-5,6,7,8-tetrahydrofolate</name>
        <dbReference type="ChEBI" id="CHEBI:15636"/>
    </cofactor>
</comment>
<dbReference type="InterPro" id="IPR018394">
    <property type="entry name" value="DNA_photolyase_1_CS_C"/>
</dbReference>
<dbReference type="SUPFAM" id="SSF52425">
    <property type="entry name" value="Cryptochrome/photolyase, N-terminal domain"/>
    <property type="match status" value="1"/>
</dbReference>
<keyword evidence="9" id="KW-1185">Reference proteome</keyword>
<dbReference type="Proteomes" id="UP001253595">
    <property type="component" value="Unassembled WGS sequence"/>
</dbReference>
<keyword evidence="6" id="KW-0157">Chromophore</keyword>
<evidence type="ECO:0000256" key="1">
    <source>
        <dbReference type="ARBA" id="ARBA00001932"/>
    </source>
</evidence>
<reference evidence="8 9" key="1">
    <citation type="submission" date="2023-07" db="EMBL/GenBank/DDBJ databases">
        <title>Sorghum-associated microbial communities from plants grown in Nebraska, USA.</title>
        <authorList>
            <person name="Schachtman D."/>
        </authorList>
    </citation>
    <scope>NUCLEOTIDE SEQUENCE [LARGE SCALE GENOMIC DNA]</scope>
    <source>
        <strain evidence="8 9">BE190</strain>
    </source>
</reference>
<dbReference type="EMBL" id="JAVDVX010000002">
    <property type="protein sequence ID" value="MDR7089153.1"/>
    <property type="molecule type" value="Genomic_DNA"/>
</dbReference>
<dbReference type="InterPro" id="IPR036155">
    <property type="entry name" value="Crypto/Photolyase_N_sf"/>
</dbReference>
<comment type="similarity">
    <text evidence="3">Belongs to the DNA photolyase class-1 family.</text>
</comment>
<dbReference type="InterPro" id="IPR036134">
    <property type="entry name" value="Crypto/Photolyase_FAD-like_sf"/>
</dbReference>
<evidence type="ECO:0000256" key="4">
    <source>
        <dbReference type="ARBA" id="ARBA00022630"/>
    </source>
</evidence>
<keyword evidence="8" id="KW-0456">Lyase</keyword>
<dbReference type="SUPFAM" id="SSF48173">
    <property type="entry name" value="Cryptochrome/photolyase FAD-binding domain"/>
    <property type="match status" value="1"/>
</dbReference>
<dbReference type="Gene3D" id="3.40.50.620">
    <property type="entry name" value="HUPs"/>
    <property type="match status" value="1"/>
</dbReference>
<dbReference type="PANTHER" id="PTHR11455">
    <property type="entry name" value="CRYPTOCHROME"/>
    <property type="match status" value="1"/>
</dbReference>
<dbReference type="Pfam" id="PF00875">
    <property type="entry name" value="DNA_photolyase"/>
    <property type="match status" value="1"/>
</dbReference>
<proteinExistence type="inferred from homology"/>
<evidence type="ECO:0000313" key="8">
    <source>
        <dbReference type="EMBL" id="MDR7089153.1"/>
    </source>
</evidence>
<evidence type="ECO:0000256" key="2">
    <source>
        <dbReference type="ARBA" id="ARBA00001974"/>
    </source>
</evidence>
<dbReference type="InterPro" id="IPR002081">
    <property type="entry name" value="Cryptochrome/DNA_photolyase_1"/>
</dbReference>
<dbReference type="Pfam" id="PF03441">
    <property type="entry name" value="FAD_binding_7"/>
    <property type="match status" value="1"/>
</dbReference>
<organism evidence="8 9">
    <name type="scientific">Cellvibrio fibrivorans</name>
    <dbReference type="NCBI Taxonomy" id="126350"/>
    <lineage>
        <taxon>Bacteria</taxon>
        <taxon>Pseudomonadati</taxon>
        <taxon>Pseudomonadota</taxon>
        <taxon>Gammaproteobacteria</taxon>
        <taxon>Cellvibrionales</taxon>
        <taxon>Cellvibrionaceae</taxon>
        <taxon>Cellvibrio</taxon>
    </lineage>
</organism>
<accession>A0ABU1UVF3</accession>
<evidence type="ECO:0000256" key="5">
    <source>
        <dbReference type="ARBA" id="ARBA00022827"/>
    </source>
</evidence>
<gene>
    <name evidence="8" type="ORF">J2X05_001159</name>
</gene>
<name>A0ABU1UVF3_9GAMM</name>
<evidence type="ECO:0000259" key="7">
    <source>
        <dbReference type="PROSITE" id="PS51645"/>
    </source>
</evidence>
<dbReference type="PROSITE" id="PS51645">
    <property type="entry name" value="PHR_CRY_ALPHA_BETA"/>
    <property type="match status" value="1"/>
</dbReference>
<evidence type="ECO:0000313" key="9">
    <source>
        <dbReference type="Proteomes" id="UP001253595"/>
    </source>
</evidence>
<feature type="domain" description="Photolyase/cryptochrome alpha/beta" evidence="7">
    <location>
        <begin position="1"/>
        <end position="131"/>
    </location>
</feature>